<dbReference type="EC" id="6.2.1.22" evidence="3"/>
<dbReference type="PANTHER" id="PTHR40599">
    <property type="entry name" value="[CITRATE [PRO-3S]-LYASE] LIGASE"/>
    <property type="match status" value="1"/>
</dbReference>
<name>A0A1H0ACC8_9FIRM</name>
<dbReference type="STRING" id="146817.SAMN04488502_11722"/>
<evidence type="ECO:0000313" key="6">
    <source>
        <dbReference type="Proteomes" id="UP000214880"/>
    </source>
</evidence>
<dbReference type="InterPro" id="IPR014729">
    <property type="entry name" value="Rossmann-like_a/b/a_fold"/>
</dbReference>
<keyword evidence="3 5" id="KW-0436">Ligase</keyword>
<dbReference type="PROSITE" id="PS51186">
    <property type="entry name" value="GNAT"/>
    <property type="match status" value="1"/>
</dbReference>
<evidence type="ECO:0000259" key="4">
    <source>
        <dbReference type="PROSITE" id="PS51186"/>
    </source>
</evidence>
<dbReference type="GO" id="GO:0016747">
    <property type="term" value="F:acyltransferase activity, transferring groups other than amino-acyl groups"/>
    <property type="evidence" value="ECO:0007669"/>
    <property type="project" value="InterPro"/>
</dbReference>
<dbReference type="EMBL" id="FNHB01000017">
    <property type="protein sequence ID" value="SDN30633.1"/>
    <property type="molecule type" value="Genomic_DNA"/>
</dbReference>
<dbReference type="Gene3D" id="3.40.50.620">
    <property type="entry name" value="HUPs"/>
    <property type="match status" value="1"/>
</dbReference>
<dbReference type="GO" id="GO:0008771">
    <property type="term" value="F:[citrate (pro-3S)-lyase] ligase activity"/>
    <property type="evidence" value="ECO:0007669"/>
    <property type="project" value="UniProtKB-EC"/>
</dbReference>
<comment type="function">
    <text evidence="3">Acetylation of prosthetic group (2-(5''-phosphoribosyl)-3'-dephosphocoenzyme-A) of the gamma subunit of citrate lyase.</text>
</comment>
<dbReference type="SUPFAM" id="SSF55729">
    <property type="entry name" value="Acyl-CoA N-acyltransferases (Nat)"/>
    <property type="match status" value="1"/>
</dbReference>
<evidence type="ECO:0000256" key="2">
    <source>
        <dbReference type="ARBA" id="ARBA00022840"/>
    </source>
</evidence>
<dbReference type="InterPro" id="IPR005216">
    <property type="entry name" value="Citrate_lyase_ligase"/>
</dbReference>
<organism evidence="5 6">
    <name type="scientific">Dendrosporobacter quercicolus</name>
    <dbReference type="NCBI Taxonomy" id="146817"/>
    <lineage>
        <taxon>Bacteria</taxon>
        <taxon>Bacillati</taxon>
        <taxon>Bacillota</taxon>
        <taxon>Negativicutes</taxon>
        <taxon>Selenomonadales</taxon>
        <taxon>Sporomusaceae</taxon>
        <taxon>Dendrosporobacter</taxon>
    </lineage>
</organism>
<keyword evidence="5" id="KW-0456">Lyase</keyword>
<evidence type="ECO:0000256" key="3">
    <source>
        <dbReference type="PIRNR" id="PIRNR005751"/>
    </source>
</evidence>
<gene>
    <name evidence="5" type="ORF">SAMN04488502_11722</name>
</gene>
<keyword evidence="6" id="KW-1185">Reference proteome</keyword>
<dbReference type="PIRSF" id="PIRSF005751">
    <property type="entry name" value="Acet_citr_lig"/>
    <property type="match status" value="1"/>
</dbReference>
<dbReference type="GO" id="GO:0016829">
    <property type="term" value="F:lyase activity"/>
    <property type="evidence" value="ECO:0007669"/>
    <property type="project" value="UniProtKB-KW"/>
</dbReference>
<dbReference type="PANTHER" id="PTHR40599:SF1">
    <property type="entry name" value="[CITRATE [PRO-3S]-LYASE] LIGASE"/>
    <property type="match status" value="1"/>
</dbReference>
<protein>
    <recommendedName>
        <fullName evidence="3">[Citrate [pro-3S]-lyase] ligase</fullName>
        <ecNumber evidence="3">6.2.1.22</ecNumber>
    </recommendedName>
</protein>
<dbReference type="InterPro" id="IPR013166">
    <property type="entry name" value="Citrate_lyase_ligase_C"/>
</dbReference>
<accession>A0A1H0ACC8</accession>
<dbReference type="InterPro" id="IPR016181">
    <property type="entry name" value="Acyl_CoA_acyltransferase"/>
</dbReference>
<sequence>MQWGSVEERVIDLRNERQVAVVRAFLAKFDLTFSTRLDYTIGFFQAGEMIATGSLAGEVLRNIAVDESRQGEGLTAAVVSNLISEAGRRGIFHYFIFTKPAKAHLFSALGFTEVGRAEPFAVLLESGLGSIDGYCREMKTQIAALPEGSRAGLVMNCNPFTLGHQAVVAKAAAENAGVIVMAVSEDQSVFPFDVRFRLMKEGLAGFNHVAVIPGGKYMVSAATFPGYFMKEDETLPAQTQLDARIFGARIAPALGITSRYVGNEPYCQTTNAYNSALTEILPEYGIAVKIMDRLAIGGLAVSASRIRQLIAENNWVEIQRLVPATTYQYLKSPEAAPIIDKVIHNNRRN</sequence>
<dbReference type="SUPFAM" id="SSF52374">
    <property type="entry name" value="Nucleotidylyl transferase"/>
    <property type="match status" value="1"/>
</dbReference>
<dbReference type="Gene3D" id="3.40.630.30">
    <property type="match status" value="1"/>
</dbReference>
<keyword evidence="1 3" id="KW-0547">Nucleotide-binding</keyword>
<feature type="domain" description="N-acetyltransferase" evidence="4">
    <location>
        <begin position="1"/>
        <end position="129"/>
    </location>
</feature>
<evidence type="ECO:0000313" key="5">
    <source>
        <dbReference type="EMBL" id="SDN30633.1"/>
    </source>
</evidence>
<comment type="catalytic activity">
    <reaction evidence="3">
        <text>holo-[citrate lyase ACP] + acetate + ATP = acetyl-[citrate lyase ACP] + AMP + diphosphate</text>
        <dbReference type="Rhea" id="RHEA:23788"/>
        <dbReference type="Rhea" id="RHEA-COMP:10158"/>
        <dbReference type="Rhea" id="RHEA-COMP:13710"/>
        <dbReference type="ChEBI" id="CHEBI:30089"/>
        <dbReference type="ChEBI" id="CHEBI:30616"/>
        <dbReference type="ChEBI" id="CHEBI:33019"/>
        <dbReference type="ChEBI" id="CHEBI:82683"/>
        <dbReference type="ChEBI" id="CHEBI:137976"/>
        <dbReference type="ChEBI" id="CHEBI:456215"/>
        <dbReference type="EC" id="6.2.1.22"/>
    </reaction>
</comment>
<dbReference type="AlphaFoldDB" id="A0A1H0ACC8"/>
<dbReference type="InterPro" id="IPR000182">
    <property type="entry name" value="GNAT_dom"/>
</dbReference>
<keyword evidence="2 3" id="KW-0067">ATP-binding</keyword>
<dbReference type="Proteomes" id="UP000214880">
    <property type="component" value="Unassembled WGS sequence"/>
</dbReference>
<dbReference type="OrthoDB" id="9779753at2"/>
<proteinExistence type="predicted"/>
<dbReference type="GO" id="GO:0005524">
    <property type="term" value="F:ATP binding"/>
    <property type="evidence" value="ECO:0007669"/>
    <property type="project" value="UniProtKB-UniRule"/>
</dbReference>
<dbReference type="SMART" id="SM00764">
    <property type="entry name" value="Citrate_ly_lig"/>
    <property type="match status" value="1"/>
</dbReference>
<reference evidence="5 6" key="1">
    <citation type="submission" date="2016-10" db="EMBL/GenBank/DDBJ databases">
        <authorList>
            <person name="de Groot N.N."/>
        </authorList>
    </citation>
    <scope>NUCLEOTIDE SEQUENCE [LARGE SCALE GENOMIC DNA]</scope>
    <source>
        <strain evidence="5 6">DSM 1736</strain>
    </source>
</reference>
<dbReference type="NCBIfam" id="TIGR00124">
    <property type="entry name" value="cit_ly_ligase"/>
    <property type="match status" value="1"/>
</dbReference>
<dbReference type="RefSeq" id="WP_092075067.1">
    <property type="nucleotide sequence ID" value="NZ_FNHB01000017.1"/>
</dbReference>
<dbReference type="Pfam" id="PF08218">
    <property type="entry name" value="Citrate_ly_lig"/>
    <property type="match status" value="1"/>
</dbReference>
<evidence type="ECO:0000256" key="1">
    <source>
        <dbReference type="ARBA" id="ARBA00022741"/>
    </source>
</evidence>